<reference evidence="1 2" key="1">
    <citation type="submission" date="2021-10" db="EMBL/GenBank/DDBJ databases">
        <title>Draft genome of Aestuariibacter halophilus JC2043.</title>
        <authorList>
            <person name="Emsley S.A."/>
            <person name="Pfannmuller K.M."/>
            <person name="Ushijima B."/>
            <person name="Saw J.H."/>
            <person name="Videau P."/>
        </authorList>
    </citation>
    <scope>NUCLEOTIDE SEQUENCE [LARGE SCALE GENOMIC DNA]</scope>
    <source>
        <strain evidence="1 2">JC2043</strain>
    </source>
</reference>
<accession>A0ABS8GCQ7</accession>
<keyword evidence="2" id="KW-1185">Reference proteome</keyword>
<name>A0ABS8GCQ7_9ALTE</name>
<protein>
    <submittedName>
        <fullName evidence="1">Uncharacterized protein</fullName>
    </submittedName>
</protein>
<dbReference type="EMBL" id="JAJEWP010000012">
    <property type="protein sequence ID" value="MCC2618350.1"/>
    <property type="molecule type" value="Genomic_DNA"/>
</dbReference>
<evidence type="ECO:0000313" key="1">
    <source>
        <dbReference type="EMBL" id="MCC2618350.1"/>
    </source>
</evidence>
<dbReference type="RefSeq" id="WP_229163171.1">
    <property type="nucleotide sequence ID" value="NZ_JAJEWP010000012.1"/>
</dbReference>
<evidence type="ECO:0000313" key="2">
    <source>
        <dbReference type="Proteomes" id="UP001520878"/>
    </source>
</evidence>
<gene>
    <name evidence="1" type="ORF">LJ739_19005</name>
</gene>
<dbReference type="Proteomes" id="UP001520878">
    <property type="component" value="Unassembled WGS sequence"/>
</dbReference>
<organism evidence="1 2">
    <name type="scientific">Fluctibacter halophilus</name>
    <dbReference type="NCBI Taxonomy" id="226011"/>
    <lineage>
        <taxon>Bacteria</taxon>
        <taxon>Pseudomonadati</taxon>
        <taxon>Pseudomonadota</taxon>
        <taxon>Gammaproteobacteria</taxon>
        <taxon>Alteromonadales</taxon>
        <taxon>Alteromonadaceae</taxon>
        <taxon>Fluctibacter</taxon>
    </lineage>
</organism>
<proteinExistence type="predicted"/>
<comment type="caution">
    <text evidence="1">The sequence shown here is derived from an EMBL/GenBank/DDBJ whole genome shotgun (WGS) entry which is preliminary data.</text>
</comment>
<sequence>MGAITELKINGDFEAHLKISSSDLWSLDITRAHDLLRTLSNHRLNVVKFERRLRISFQGVCQNLEGSIGFPQVQFYLLNLIAEWPYMLHFAEREKGTFTWILSAMSKQHQHGLGSSKKTVIFSVNMESLINQLQALSKLKSSFTNSTYPESYLTALKADLVNYYPHSVFE</sequence>